<evidence type="ECO:0000256" key="1">
    <source>
        <dbReference type="ARBA" id="ARBA00023125"/>
    </source>
</evidence>
<keyword evidence="3" id="KW-1185">Reference proteome</keyword>
<dbReference type="AlphaFoldDB" id="A0A2S6HV20"/>
<evidence type="ECO:0000313" key="2">
    <source>
        <dbReference type="EMBL" id="PPK81681.1"/>
    </source>
</evidence>
<accession>A0A2S6HV20</accession>
<dbReference type="RefSeq" id="WP_242980149.1">
    <property type="nucleotide sequence ID" value="NZ_PTJA01000004.1"/>
</dbReference>
<dbReference type="SUPFAM" id="SSF56349">
    <property type="entry name" value="DNA breaking-rejoining enzymes"/>
    <property type="match status" value="1"/>
</dbReference>
<sequence>MSTSTINNRRGKGDGLIGERSDGRFEYRYVAGRKPNGTIIYKSFYGKSEKELKRKIKEYNEDRTKYTVKVEATSFHDYAEFWMRTVKYPILKPVSYDRLEQTYNAVCNYIGWIQLGSVSTEDIQAMINDLSTTKAYSTVVKTKKTEILPENITKKMYVFNNTLRQSNN</sequence>
<dbReference type="Gene3D" id="1.10.150.130">
    <property type="match status" value="1"/>
</dbReference>
<dbReference type="EMBL" id="PTJA01000004">
    <property type="protein sequence ID" value="PPK81681.1"/>
    <property type="molecule type" value="Genomic_DNA"/>
</dbReference>
<dbReference type="InterPro" id="IPR011010">
    <property type="entry name" value="DNA_brk_join_enz"/>
</dbReference>
<protein>
    <submittedName>
        <fullName evidence="2">Integrase-like protein</fullName>
    </submittedName>
</protein>
<gene>
    <name evidence="2" type="ORF">BXY41_104485</name>
</gene>
<organism evidence="2 3">
    <name type="scientific">Lacrimispora xylanisolvens</name>
    <dbReference type="NCBI Taxonomy" id="384636"/>
    <lineage>
        <taxon>Bacteria</taxon>
        <taxon>Bacillati</taxon>
        <taxon>Bacillota</taxon>
        <taxon>Clostridia</taxon>
        <taxon>Lachnospirales</taxon>
        <taxon>Lachnospiraceae</taxon>
        <taxon>Lacrimispora</taxon>
    </lineage>
</organism>
<reference evidence="2 3" key="1">
    <citation type="submission" date="2018-02" db="EMBL/GenBank/DDBJ databases">
        <title>Genomic Encyclopedia of Archaeal and Bacterial Type Strains, Phase II (KMG-II): from individual species to whole genera.</title>
        <authorList>
            <person name="Goeker M."/>
        </authorList>
    </citation>
    <scope>NUCLEOTIDE SEQUENCE [LARGE SCALE GENOMIC DNA]</scope>
    <source>
        <strain evidence="2 3">DSM 3808</strain>
    </source>
</reference>
<evidence type="ECO:0000313" key="3">
    <source>
        <dbReference type="Proteomes" id="UP000237749"/>
    </source>
</evidence>
<proteinExistence type="predicted"/>
<dbReference type="InterPro" id="IPR010998">
    <property type="entry name" value="Integrase_recombinase_N"/>
</dbReference>
<dbReference type="GO" id="GO:0015074">
    <property type="term" value="P:DNA integration"/>
    <property type="evidence" value="ECO:0007669"/>
    <property type="project" value="InterPro"/>
</dbReference>
<keyword evidence="1" id="KW-0238">DNA-binding</keyword>
<dbReference type="Proteomes" id="UP000237749">
    <property type="component" value="Unassembled WGS sequence"/>
</dbReference>
<dbReference type="GO" id="GO:0003677">
    <property type="term" value="F:DNA binding"/>
    <property type="evidence" value="ECO:0007669"/>
    <property type="project" value="UniProtKB-KW"/>
</dbReference>
<comment type="caution">
    <text evidence="2">The sequence shown here is derived from an EMBL/GenBank/DDBJ whole genome shotgun (WGS) entry which is preliminary data.</text>
</comment>
<name>A0A2S6HV20_9FIRM</name>